<dbReference type="InterPro" id="IPR015424">
    <property type="entry name" value="PyrdxlP-dep_Trfase"/>
</dbReference>
<dbReference type="Gene3D" id="3.40.640.10">
    <property type="entry name" value="Type I PLP-dependent aspartate aminotransferase-like (Major domain)"/>
    <property type="match status" value="1"/>
</dbReference>
<accession>A0A5E4QFA0</accession>
<evidence type="ECO:0000256" key="2">
    <source>
        <dbReference type="ARBA" id="ARBA00022898"/>
    </source>
</evidence>
<dbReference type="PANTHER" id="PTHR45688:SF13">
    <property type="entry name" value="ALANINE--GLYOXYLATE AMINOTRANSFERASE 2-LIKE"/>
    <property type="match status" value="1"/>
</dbReference>
<dbReference type="PROSITE" id="PS00600">
    <property type="entry name" value="AA_TRANSFER_CLASS_3"/>
    <property type="match status" value="1"/>
</dbReference>
<dbReference type="InterPro" id="IPR005814">
    <property type="entry name" value="Aminotrans_3"/>
</dbReference>
<dbReference type="PANTHER" id="PTHR45688">
    <property type="match status" value="1"/>
</dbReference>
<evidence type="ECO:0000256" key="1">
    <source>
        <dbReference type="ARBA" id="ARBA00008954"/>
    </source>
</evidence>
<dbReference type="SUPFAM" id="SSF53383">
    <property type="entry name" value="PLP-dependent transferases"/>
    <property type="match status" value="1"/>
</dbReference>
<sequence length="238" mass="26194">MTGGVCIADEVQVGFGRVGSHMWAFETQDVIPDIVTMGKPMGNGHPVAAVITTPEIARSFADTGIEYFNTYGGNPVSCAIANAVLDVIEEERLMERANRVGNHLLSRCEGLKHKHRLIGDVRGRGLFVGVELVTDRETRTPATVEAKHVVNRMREEKILISRDGPDSNVLKFKPPMVFTTQDADRLVDTLDRVLLELGGDWMPMPNLKLEVRVTPISNEVETSEAVIQSSMKQGVKAM</sequence>
<dbReference type="Gene3D" id="3.90.1150.10">
    <property type="entry name" value="Aspartate Aminotransferase, domain 1"/>
    <property type="match status" value="1"/>
</dbReference>
<dbReference type="InterPro" id="IPR015421">
    <property type="entry name" value="PyrdxlP-dep_Trfase_major"/>
</dbReference>
<proteinExistence type="inferred from homology"/>
<keyword evidence="4" id="KW-1185">Reference proteome</keyword>
<evidence type="ECO:0000313" key="4">
    <source>
        <dbReference type="Proteomes" id="UP000324832"/>
    </source>
</evidence>
<dbReference type="EMBL" id="FZQP02002437">
    <property type="protein sequence ID" value="VVC95740.1"/>
    <property type="molecule type" value="Genomic_DNA"/>
</dbReference>
<evidence type="ECO:0000313" key="3">
    <source>
        <dbReference type="EMBL" id="VVC95740.1"/>
    </source>
</evidence>
<organism evidence="3 4">
    <name type="scientific">Leptidea sinapis</name>
    <dbReference type="NCBI Taxonomy" id="189913"/>
    <lineage>
        <taxon>Eukaryota</taxon>
        <taxon>Metazoa</taxon>
        <taxon>Ecdysozoa</taxon>
        <taxon>Arthropoda</taxon>
        <taxon>Hexapoda</taxon>
        <taxon>Insecta</taxon>
        <taxon>Pterygota</taxon>
        <taxon>Neoptera</taxon>
        <taxon>Endopterygota</taxon>
        <taxon>Lepidoptera</taxon>
        <taxon>Glossata</taxon>
        <taxon>Ditrysia</taxon>
        <taxon>Papilionoidea</taxon>
        <taxon>Pieridae</taxon>
        <taxon>Dismorphiinae</taxon>
        <taxon>Leptidea</taxon>
    </lineage>
</organism>
<gene>
    <name evidence="3" type="ORF">LSINAPIS_LOCUS7383</name>
</gene>
<dbReference type="Pfam" id="PF00202">
    <property type="entry name" value="Aminotran_3"/>
    <property type="match status" value="1"/>
</dbReference>
<dbReference type="GO" id="GO:0030170">
    <property type="term" value="F:pyridoxal phosphate binding"/>
    <property type="evidence" value="ECO:0007669"/>
    <property type="project" value="InterPro"/>
</dbReference>
<dbReference type="InterPro" id="IPR015422">
    <property type="entry name" value="PyrdxlP-dep_Trfase_small"/>
</dbReference>
<dbReference type="GO" id="GO:0005739">
    <property type="term" value="C:mitochondrion"/>
    <property type="evidence" value="ECO:0007669"/>
    <property type="project" value="TreeGrafter"/>
</dbReference>
<reference evidence="3 4" key="1">
    <citation type="submission" date="2017-07" db="EMBL/GenBank/DDBJ databases">
        <authorList>
            <person name="Talla V."/>
            <person name="Backstrom N."/>
        </authorList>
    </citation>
    <scope>NUCLEOTIDE SEQUENCE [LARGE SCALE GENOMIC DNA]</scope>
</reference>
<name>A0A5E4QFA0_9NEOP</name>
<comment type="similarity">
    <text evidence="1">Belongs to the class-III pyridoxal-phosphate-dependent aminotransferase family.</text>
</comment>
<protein>
    <submittedName>
        <fullName evidence="3">Uncharacterized protein</fullName>
    </submittedName>
</protein>
<dbReference type="Proteomes" id="UP000324832">
    <property type="component" value="Unassembled WGS sequence"/>
</dbReference>
<dbReference type="GO" id="GO:0008483">
    <property type="term" value="F:transaminase activity"/>
    <property type="evidence" value="ECO:0007669"/>
    <property type="project" value="InterPro"/>
</dbReference>
<dbReference type="InterPro" id="IPR049704">
    <property type="entry name" value="Aminotrans_3_PPA_site"/>
</dbReference>
<keyword evidence="2" id="KW-0663">Pyridoxal phosphate</keyword>
<dbReference type="AlphaFoldDB" id="A0A5E4QFA0"/>